<sequence length="299" mass="31837">MLSVKFQTVKHIPLKDHQKLQAAFGVLLEFAPDLVERRKAHSWLTPDMERLLSAFNSIRQENGVNSRLDEIARMKRDLAGVNLQEKAEQDELNRAENTNPELELDDLIKGSPKVQAVVTNFTKIGGADPAARLPSPDGDIVLEGGSEEDAARQSMLLASGRLSRYSVVGSSAYGGFATADTSVKSGATGGRSAGSGGVGRFDGGLYGVNDASILKLSGVSKPGSDASDYGSEKKKDSPKKKPSPVTKKPDAEPKPAAIQTTKRKSNENAGSEAVYTFGAGHGGGRVWSGEKNMFYEGEL</sequence>
<gene>
    <name evidence="3" type="ORF">HK097_010323</name>
</gene>
<dbReference type="AlphaFoldDB" id="A0AAD5S9B5"/>
<accession>A0AAD5S9B5</accession>
<dbReference type="Proteomes" id="UP001212841">
    <property type="component" value="Unassembled WGS sequence"/>
</dbReference>
<comment type="caution">
    <text evidence="3">The sequence shown here is derived from an EMBL/GenBank/DDBJ whole genome shotgun (WGS) entry which is preliminary data.</text>
</comment>
<keyword evidence="4" id="KW-1185">Reference proteome</keyword>
<evidence type="ECO:0000313" key="4">
    <source>
        <dbReference type="Proteomes" id="UP001212841"/>
    </source>
</evidence>
<proteinExistence type="predicted"/>
<feature type="coiled-coil region" evidence="1">
    <location>
        <begin position="78"/>
        <end position="105"/>
    </location>
</feature>
<evidence type="ECO:0000313" key="3">
    <source>
        <dbReference type="EMBL" id="KAJ3048665.1"/>
    </source>
</evidence>
<evidence type="ECO:0000256" key="2">
    <source>
        <dbReference type="SAM" id="MobiDB-lite"/>
    </source>
</evidence>
<feature type="compositionally biased region" description="Gly residues" evidence="2">
    <location>
        <begin position="187"/>
        <end position="198"/>
    </location>
</feature>
<name>A0AAD5S9B5_9FUNG</name>
<keyword evidence="1" id="KW-0175">Coiled coil</keyword>
<protein>
    <submittedName>
        <fullName evidence="3">Uncharacterized protein</fullName>
    </submittedName>
</protein>
<feature type="region of interest" description="Disordered" evidence="2">
    <location>
        <begin position="219"/>
        <end position="299"/>
    </location>
</feature>
<feature type="region of interest" description="Disordered" evidence="2">
    <location>
        <begin position="178"/>
        <end position="198"/>
    </location>
</feature>
<dbReference type="EMBL" id="JADGJD010000757">
    <property type="protein sequence ID" value="KAJ3048665.1"/>
    <property type="molecule type" value="Genomic_DNA"/>
</dbReference>
<reference evidence="3" key="1">
    <citation type="submission" date="2020-05" db="EMBL/GenBank/DDBJ databases">
        <title>Phylogenomic resolution of chytrid fungi.</title>
        <authorList>
            <person name="Stajich J.E."/>
            <person name="Amses K."/>
            <person name="Simmons R."/>
            <person name="Seto K."/>
            <person name="Myers J."/>
            <person name="Bonds A."/>
            <person name="Quandt C.A."/>
            <person name="Barry K."/>
            <person name="Liu P."/>
            <person name="Grigoriev I."/>
            <person name="Longcore J.E."/>
            <person name="James T.Y."/>
        </authorList>
    </citation>
    <scope>NUCLEOTIDE SEQUENCE</scope>
    <source>
        <strain evidence="3">JEL0318</strain>
    </source>
</reference>
<evidence type="ECO:0000256" key="1">
    <source>
        <dbReference type="SAM" id="Coils"/>
    </source>
</evidence>
<organism evidence="3 4">
    <name type="scientific">Rhizophlyctis rosea</name>
    <dbReference type="NCBI Taxonomy" id="64517"/>
    <lineage>
        <taxon>Eukaryota</taxon>
        <taxon>Fungi</taxon>
        <taxon>Fungi incertae sedis</taxon>
        <taxon>Chytridiomycota</taxon>
        <taxon>Chytridiomycota incertae sedis</taxon>
        <taxon>Chytridiomycetes</taxon>
        <taxon>Rhizophlyctidales</taxon>
        <taxon>Rhizophlyctidaceae</taxon>
        <taxon>Rhizophlyctis</taxon>
    </lineage>
</organism>